<dbReference type="OMA" id="HKISNAP"/>
<reference evidence="3" key="1">
    <citation type="submission" date="2005-10" db="EMBL/GenBank/DDBJ databases">
        <authorList>
            <person name="Loftus B.J."/>
            <person name="Nene V.M."/>
            <person name="Hannick L.I."/>
            <person name="Bidwell S."/>
            <person name="Haas B."/>
            <person name="Amedeo P."/>
            <person name="Orvis J."/>
            <person name="Wortman J.R."/>
            <person name="White O.R."/>
            <person name="Salzberg S."/>
            <person name="Shumway M."/>
            <person name="Koo H."/>
            <person name="Zhao Y."/>
            <person name="Holmes M."/>
            <person name="Miller J."/>
            <person name="Schatz M."/>
            <person name="Pop M."/>
            <person name="Pai G."/>
            <person name="Utterback T."/>
            <person name="Rogers Y.-H."/>
            <person name="Kravitz S."/>
            <person name="Fraser C.M."/>
        </authorList>
    </citation>
    <scope>NUCLEOTIDE SEQUENCE</scope>
    <source>
        <strain evidence="3">Liverpool</strain>
    </source>
</reference>
<feature type="region of interest" description="Disordered" evidence="1">
    <location>
        <begin position="41"/>
        <end position="66"/>
    </location>
</feature>
<accession>A0A1S4FZ29</accession>
<dbReference type="EMBL" id="CH478031">
    <property type="protein sequence ID" value="EAT34294.1"/>
    <property type="molecule type" value="Genomic_DNA"/>
</dbReference>
<protein>
    <submittedName>
        <fullName evidence="3">AAEL013439-PA</fullName>
    </submittedName>
</protein>
<evidence type="ECO:0000313" key="4">
    <source>
        <dbReference type="Proteomes" id="UP000682892"/>
    </source>
</evidence>
<dbReference type="OrthoDB" id="7768131at2759"/>
<dbReference type="KEGG" id="aag:5577958"/>
<gene>
    <name evidence="3" type="ORF">AaeL_AAEL013439</name>
</gene>
<feature type="chain" id="PRO_5036444512" evidence="2">
    <location>
        <begin position="17"/>
        <end position="118"/>
    </location>
</feature>
<dbReference type="AlphaFoldDB" id="A0A1S4FZ29"/>
<reference evidence="3" key="2">
    <citation type="journal article" date="2007" name="Science">
        <title>Genome sequence of Aedes aegypti, a major arbovirus vector.</title>
        <authorList>
            <person name="Nene V."/>
            <person name="Wortman J.R."/>
            <person name="Lawson D."/>
            <person name="Haas B."/>
            <person name="Kodira C."/>
            <person name="Tu Z.J."/>
            <person name="Loftus B."/>
            <person name="Xi Z."/>
            <person name="Megy K."/>
            <person name="Grabherr M."/>
            <person name="Ren Q."/>
            <person name="Zdobnov E.M."/>
            <person name="Lobo N.F."/>
            <person name="Campbell K.S."/>
            <person name="Brown S.E."/>
            <person name="Bonaldo M.F."/>
            <person name="Zhu J."/>
            <person name="Sinkins S.P."/>
            <person name="Hogenkamp D.G."/>
            <person name="Amedeo P."/>
            <person name="Arensburger P."/>
            <person name="Atkinson P.W."/>
            <person name="Bidwell S."/>
            <person name="Biedler J."/>
            <person name="Birney E."/>
            <person name="Bruggner R.V."/>
            <person name="Costas J."/>
            <person name="Coy M.R."/>
            <person name="Crabtree J."/>
            <person name="Crawford M."/>
            <person name="Debruyn B."/>
            <person name="Decaprio D."/>
            <person name="Eiglmeier K."/>
            <person name="Eisenstadt E."/>
            <person name="El-Dorry H."/>
            <person name="Gelbart W.M."/>
            <person name="Gomes S.L."/>
            <person name="Hammond M."/>
            <person name="Hannick L.I."/>
            <person name="Hogan J.R."/>
            <person name="Holmes M.H."/>
            <person name="Jaffe D."/>
            <person name="Johnston J.S."/>
            <person name="Kennedy R.C."/>
            <person name="Koo H."/>
            <person name="Kravitz S."/>
            <person name="Kriventseva E.V."/>
            <person name="Kulp D."/>
            <person name="Labutti K."/>
            <person name="Lee E."/>
            <person name="Li S."/>
            <person name="Lovin D.D."/>
            <person name="Mao C."/>
            <person name="Mauceli E."/>
            <person name="Menck C.F."/>
            <person name="Miller J.R."/>
            <person name="Montgomery P."/>
            <person name="Mori A."/>
            <person name="Nascimento A.L."/>
            <person name="Naveira H.F."/>
            <person name="Nusbaum C."/>
            <person name="O'leary S."/>
            <person name="Orvis J."/>
            <person name="Pertea M."/>
            <person name="Quesneville H."/>
            <person name="Reidenbach K.R."/>
            <person name="Rogers Y.H."/>
            <person name="Roth C.W."/>
            <person name="Schneider J.R."/>
            <person name="Schatz M."/>
            <person name="Shumway M."/>
            <person name="Stanke M."/>
            <person name="Stinson E.O."/>
            <person name="Tubio J.M."/>
            <person name="Vanzee J.P."/>
            <person name="Verjovski-Almeida S."/>
            <person name="Werner D."/>
            <person name="White O."/>
            <person name="Wyder S."/>
            <person name="Zeng Q."/>
            <person name="Zhao Q."/>
            <person name="Zhao Y."/>
            <person name="Hill C.A."/>
            <person name="Raikhel A.S."/>
            <person name="Soares M.B."/>
            <person name="Knudson D.L."/>
            <person name="Lee N.H."/>
            <person name="Galagan J."/>
            <person name="Salzberg S.L."/>
            <person name="Paulsen I.T."/>
            <person name="Dimopoulos G."/>
            <person name="Collins F.H."/>
            <person name="Birren B."/>
            <person name="Fraser-Liggett C.M."/>
            <person name="Severson D.W."/>
        </authorList>
    </citation>
    <scope>NUCLEOTIDE SEQUENCE [LARGE SCALE GENOMIC DNA]</scope>
    <source>
        <strain evidence="3">Liverpool</strain>
    </source>
</reference>
<organism evidence="3 4">
    <name type="scientific">Aedes aegypti</name>
    <name type="common">Yellowfever mosquito</name>
    <name type="synonym">Culex aegypti</name>
    <dbReference type="NCBI Taxonomy" id="7159"/>
    <lineage>
        <taxon>Eukaryota</taxon>
        <taxon>Metazoa</taxon>
        <taxon>Ecdysozoa</taxon>
        <taxon>Arthropoda</taxon>
        <taxon>Hexapoda</taxon>
        <taxon>Insecta</taxon>
        <taxon>Pterygota</taxon>
        <taxon>Neoptera</taxon>
        <taxon>Endopterygota</taxon>
        <taxon>Diptera</taxon>
        <taxon>Nematocera</taxon>
        <taxon>Culicoidea</taxon>
        <taxon>Culicidae</taxon>
        <taxon>Culicinae</taxon>
        <taxon>Aedini</taxon>
        <taxon>Aedes</taxon>
        <taxon>Stegomyia</taxon>
    </lineage>
</organism>
<feature type="signal peptide" evidence="2">
    <location>
        <begin position="1"/>
        <end position="16"/>
    </location>
</feature>
<feature type="compositionally biased region" description="Polar residues" evidence="1">
    <location>
        <begin position="50"/>
        <end position="59"/>
    </location>
</feature>
<reference evidence="3" key="3">
    <citation type="submission" date="2012-09" db="EMBL/GenBank/DDBJ databases">
        <authorList>
            <consortium name="VectorBase"/>
        </authorList>
    </citation>
    <scope>NUCLEOTIDE SEQUENCE</scope>
    <source>
        <strain evidence="3">Liverpool</strain>
    </source>
</reference>
<proteinExistence type="predicted"/>
<dbReference type="Proteomes" id="UP000682892">
    <property type="component" value="Unassembled WGS sequence"/>
</dbReference>
<evidence type="ECO:0000313" key="3">
    <source>
        <dbReference type="EMBL" id="EAT34294.1"/>
    </source>
</evidence>
<sequence length="118" mass="12888">MIKIICLLVAVAVVAGSESSTKTGPSSTALPLPQLIHKISNAPEEPVTEAQDQQTTTFTPEGGSSDDMAKAETFGFGFHKHIYVAPQYYGGYYGGYSGGYYPYGQYYPSYGYGYPYYY</sequence>
<keyword evidence="2" id="KW-0732">Signal</keyword>
<name>A0A1S4FZ29_AEDAE</name>
<evidence type="ECO:0000256" key="2">
    <source>
        <dbReference type="SAM" id="SignalP"/>
    </source>
</evidence>
<evidence type="ECO:0000256" key="1">
    <source>
        <dbReference type="SAM" id="MobiDB-lite"/>
    </source>
</evidence>
<dbReference type="HOGENOM" id="CLU_146223_0_0_1"/>